<gene>
    <name evidence="1" type="ORF">DRJ04_08320</name>
</gene>
<name>A0A662DB01_UNCAE</name>
<organism evidence="1 2">
    <name type="scientific">Aerophobetes bacterium</name>
    <dbReference type="NCBI Taxonomy" id="2030807"/>
    <lineage>
        <taxon>Bacteria</taxon>
        <taxon>Candidatus Aerophobota</taxon>
    </lineage>
</organism>
<dbReference type="AlphaFoldDB" id="A0A662DB01"/>
<dbReference type="NCBIfam" id="NF033559">
    <property type="entry name" value="transpos_IS1634"/>
    <property type="match status" value="1"/>
</dbReference>
<dbReference type="EMBL" id="QMQA01000265">
    <property type="protein sequence ID" value="RLE11299.1"/>
    <property type="molecule type" value="Genomic_DNA"/>
</dbReference>
<dbReference type="PANTHER" id="PTHR34614:SF2">
    <property type="entry name" value="TRANSPOSASE IS4-LIKE DOMAIN-CONTAINING PROTEIN"/>
    <property type="match status" value="1"/>
</dbReference>
<dbReference type="InterPro" id="IPR047654">
    <property type="entry name" value="IS1634_transpos"/>
</dbReference>
<evidence type="ECO:0000313" key="1">
    <source>
        <dbReference type="EMBL" id="RLE11299.1"/>
    </source>
</evidence>
<dbReference type="PANTHER" id="PTHR34614">
    <property type="match status" value="1"/>
</dbReference>
<protein>
    <submittedName>
        <fullName evidence="1">IS1634 family transposase</fullName>
    </submittedName>
</protein>
<sequence>MASLQKKKVHGKWYWYIVECRRINGKPRPFVLEYLGTPETLLKRLRGKGRKKVKSFSHGHVLALLKIAKEIKLLDILKKHLPEKKRSSLEVADTILLGAIYRALHPSSKRRFERWAKLTTLPRLYGFDPSKVTSQHFWDQMDSVSEKDIEKIEDDIIRKVFKKYNLSFSTLFYDTTNFYTFIATQNKRSNLARRGHNKQKRNDLKQFNLALLTTKDFLFPLLHHVYEGQKNDVSTFPDYLEMMLKRLKDIIPQLEDITLVFDKGNSSKKAIEKLKEVGYVGSLSIYSHKDLIKVPHDIYHEVELSDGKKVFCYRTKKLLWGKEHTILIKKSDKLKEGQIRGFLRDINKKVSLLENLKEKLASPKAKRKDKEKLEKGIESILSGRFMKDVINVELKRSSRFKSGFTLTYRINEEKKQRIIDNIFGKKVLFTNRHT</sequence>
<accession>A0A662DB01</accession>
<dbReference type="Proteomes" id="UP000280417">
    <property type="component" value="Unassembled WGS sequence"/>
</dbReference>
<reference evidence="1 2" key="1">
    <citation type="submission" date="2018-06" db="EMBL/GenBank/DDBJ databases">
        <title>Extensive metabolic versatility and redundancy in microbially diverse, dynamic hydrothermal sediments.</title>
        <authorList>
            <person name="Dombrowski N."/>
            <person name="Teske A."/>
            <person name="Baker B.J."/>
        </authorList>
    </citation>
    <scope>NUCLEOTIDE SEQUENCE [LARGE SCALE GENOMIC DNA]</scope>
    <source>
        <strain evidence="1">B3_G15</strain>
    </source>
</reference>
<proteinExistence type="predicted"/>
<comment type="caution">
    <text evidence="1">The sequence shown here is derived from an EMBL/GenBank/DDBJ whole genome shotgun (WGS) entry which is preliminary data.</text>
</comment>
<feature type="non-terminal residue" evidence="1">
    <location>
        <position position="434"/>
    </location>
</feature>
<evidence type="ECO:0000313" key="2">
    <source>
        <dbReference type="Proteomes" id="UP000280417"/>
    </source>
</evidence>